<reference evidence="1 2" key="1">
    <citation type="submission" date="2019-05" db="EMBL/GenBank/DDBJ databases">
        <title>Another draft genome of Portunus trituberculatus and its Hox gene families provides insights of decapod evolution.</title>
        <authorList>
            <person name="Jeong J.-H."/>
            <person name="Song I."/>
            <person name="Kim S."/>
            <person name="Choi T."/>
            <person name="Kim D."/>
            <person name="Ryu S."/>
            <person name="Kim W."/>
        </authorList>
    </citation>
    <scope>NUCLEOTIDE SEQUENCE [LARGE SCALE GENOMIC DNA]</scope>
    <source>
        <tissue evidence="1">Muscle</tissue>
    </source>
</reference>
<dbReference type="AlphaFoldDB" id="A0A5B7GRA7"/>
<keyword evidence="2" id="KW-1185">Reference proteome</keyword>
<evidence type="ECO:0000313" key="1">
    <source>
        <dbReference type="EMBL" id="MPC59154.1"/>
    </source>
</evidence>
<protein>
    <submittedName>
        <fullName evidence="1">Uncharacterized protein</fullName>
    </submittedName>
</protein>
<proteinExistence type="predicted"/>
<gene>
    <name evidence="1" type="ORF">E2C01_053169</name>
</gene>
<dbReference type="EMBL" id="VSRR010016310">
    <property type="protein sequence ID" value="MPC59154.1"/>
    <property type="molecule type" value="Genomic_DNA"/>
</dbReference>
<organism evidence="1 2">
    <name type="scientific">Portunus trituberculatus</name>
    <name type="common">Swimming crab</name>
    <name type="synonym">Neptunus trituberculatus</name>
    <dbReference type="NCBI Taxonomy" id="210409"/>
    <lineage>
        <taxon>Eukaryota</taxon>
        <taxon>Metazoa</taxon>
        <taxon>Ecdysozoa</taxon>
        <taxon>Arthropoda</taxon>
        <taxon>Crustacea</taxon>
        <taxon>Multicrustacea</taxon>
        <taxon>Malacostraca</taxon>
        <taxon>Eumalacostraca</taxon>
        <taxon>Eucarida</taxon>
        <taxon>Decapoda</taxon>
        <taxon>Pleocyemata</taxon>
        <taxon>Brachyura</taxon>
        <taxon>Eubrachyura</taxon>
        <taxon>Portunoidea</taxon>
        <taxon>Portunidae</taxon>
        <taxon>Portuninae</taxon>
        <taxon>Portunus</taxon>
    </lineage>
</organism>
<name>A0A5B7GRA7_PORTR</name>
<accession>A0A5B7GRA7</accession>
<comment type="caution">
    <text evidence="1">The sequence shown here is derived from an EMBL/GenBank/DDBJ whole genome shotgun (WGS) entry which is preliminary data.</text>
</comment>
<sequence length="47" mass="6088">MWCRQWLCRRQMFGEYKQLLQELHIEDHKGYKNYLRIEPRLFREMVD</sequence>
<evidence type="ECO:0000313" key="2">
    <source>
        <dbReference type="Proteomes" id="UP000324222"/>
    </source>
</evidence>
<dbReference type="Proteomes" id="UP000324222">
    <property type="component" value="Unassembled WGS sequence"/>
</dbReference>